<dbReference type="EMBL" id="JAVRRG010000259">
    <property type="protein sequence ID" value="KAK5075660.1"/>
    <property type="molecule type" value="Genomic_DNA"/>
</dbReference>
<feature type="compositionally biased region" description="Polar residues" evidence="1">
    <location>
        <begin position="161"/>
        <end position="171"/>
    </location>
</feature>
<gene>
    <name evidence="2" type="ORF">LTR24_009995</name>
</gene>
<evidence type="ECO:0000256" key="1">
    <source>
        <dbReference type="SAM" id="MobiDB-lite"/>
    </source>
</evidence>
<comment type="caution">
    <text evidence="2">The sequence shown here is derived from an EMBL/GenBank/DDBJ whole genome shotgun (WGS) entry which is preliminary data.</text>
</comment>
<feature type="compositionally biased region" description="Low complexity" evidence="1">
    <location>
        <begin position="77"/>
        <end position="91"/>
    </location>
</feature>
<accession>A0ABR0JVA2</accession>
<name>A0ABR0JVA2_9EURO</name>
<feature type="compositionally biased region" description="Low complexity" evidence="1">
    <location>
        <begin position="146"/>
        <end position="160"/>
    </location>
</feature>
<protein>
    <submittedName>
        <fullName evidence="2">Uncharacterized protein</fullName>
    </submittedName>
</protein>
<keyword evidence="3" id="KW-1185">Reference proteome</keyword>
<dbReference type="Proteomes" id="UP001345013">
    <property type="component" value="Unassembled WGS sequence"/>
</dbReference>
<organism evidence="2 3">
    <name type="scientific">Lithohypha guttulata</name>
    <dbReference type="NCBI Taxonomy" id="1690604"/>
    <lineage>
        <taxon>Eukaryota</taxon>
        <taxon>Fungi</taxon>
        <taxon>Dikarya</taxon>
        <taxon>Ascomycota</taxon>
        <taxon>Pezizomycotina</taxon>
        <taxon>Eurotiomycetes</taxon>
        <taxon>Chaetothyriomycetidae</taxon>
        <taxon>Chaetothyriales</taxon>
        <taxon>Trichomeriaceae</taxon>
        <taxon>Lithohypha</taxon>
    </lineage>
</organism>
<sequence length="555" mass="61142">MPPRQSGSDGGSDQRRDRGRPVTPARNITQTVPAATTGRRTRGGNSAPLEDMVDDPDRILRGTRTPSRRLSVASNESRGSARAARPSVAASFNADLSAIGDEGDEENIVADADIPLPSTEGPRWTEQDTDIFGPEVPSPRGEARRSISSSHDSFESSIHSNRSSPLRNRGTTPDRGNAAGRRRSGERVDASSGEDFNDNDAMPGDRGPVRQASANPLIPPVGRSSRAPNEARTSPVEERGQAPNPDEPDDPGAEGDQPWDRIPWLWRLLSIFWEQFAEAMRYFKQARFHVSFGLAIKLLASVVCSAGPICDERSGYELILRYLRSATWECFCSLGVYTFMISGLIDSFEAIGRTLSDTGIRAAQQEEPLFNGWKGVLRHPMAFINEYLAPICRDVANKVLEPVLMLGLTLSLRYCSWLTFGKGTNTSDVVLVFIISFTLHLLKWICQTLEIFYDLPGNIPGLRWARRPLVSLLLLMLSIWAICYNWDVLSPSPTSTVRVVKAYWNSDQYPRTGNETTLSIASWITQSTKEAATQVYRVTQVLVTGGVVPTMSGVL</sequence>
<reference evidence="2 3" key="1">
    <citation type="submission" date="2023-08" db="EMBL/GenBank/DDBJ databases">
        <title>Black Yeasts Isolated from many extreme environments.</title>
        <authorList>
            <person name="Coleine C."/>
            <person name="Stajich J.E."/>
            <person name="Selbmann L."/>
        </authorList>
    </citation>
    <scope>NUCLEOTIDE SEQUENCE [LARGE SCALE GENOMIC DNA]</scope>
    <source>
        <strain evidence="2 3">CCFEE 5885</strain>
    </source>
</reference>
<evidence type="ECO:0000313" key="2">
    <source>
        <dbReference type="EMBL" id="KAK5075660.1"/>
    </source>
</evidence>
<proteinExistence type="predicted"/>
<evidence type="ECO:0000313" key="3">
    <source>
        <dbReference type="Proteomes" id="UP001345013"/>
    </source>
</evidence>
<feature type="region of interest" description="Disordered" evidence="1">
    <location>
        <begin position="1"/>
        <end position="256"/>
    </location>
</feature>